<dbReference type="PANTHER" id="PTHR44366:SF1">
    <property type="entry name" value="UDP-N-ACETYLGLUCOSAMINE--PEPTIDE N-ACETYLGLUCOSAMINYLTRANSFERASE 110 KDA SUBUNIT"/>
    <property type="match status" value="1"/>
</dbReference>
<dbReference type="SUPFAM" id="SSF48452">
    <property type="entry name" value="TPR-like"/>
    <property type="match status" value="1"/>
</dbReference>
<dbReference type="RefSeq" id="WP_011994091.1">
    <property type="nucleotide sequence ID" value="NC_009718.1"/>
</dbReference>
<sequence>MTKEEIYKQLEEAVKLTESGKNKEAMEIYEKLLEYEIPEVYNNIGNLYRREGLLGKAIEMYKKAIQISPDFALAYFNLGCALMELDKYNEAVMFFEKSERLGMKSFDLDVQLTLSYIASGNLSKAKEKMKDERVRNEVSKYIDGGIKI</sequence>
<dbReference type="Proteomes" id="UP000002415">
    <property type="component" value="Chromosome"/>
</dbReference>
<dbReference type="GO" id="GO:0097363">
    <property type="term" value="F:protein O-acetylglucosaminyltransferase activity"/>
    <property type="evidence" value="ECO:0007669"/>
    <property type="project" value="TreeGrafter"/>
</dbReference>
<dbReference type="Pfam" id="PF13414">
    <property type="entry name" value="TPR_11"/>
    <property type="match status" value="1"/>
</dbReference>
<reference evidence="2 3" key="2">
    <citation type="journal article" date="2009" name="Proc. Natl. Acad. Sci. U.S.A.">
        <title>On the chimeric nature, thermophilic origin, and phylogenetic placement of the Thermotogales.</title>
        <authorList>
            <person name="Zhaxybayeva O."/>
            <person name="Swithers K.S."/>
            <person name="Lapierre P."/>
            <person name="Fournier G.P."/>
            <person name="Bickhart D.M."/>
            <person name="DeBoy R.T."/>
            <person name="Nelson K.E."/>
            <person name="Nesbo C.L."/>
            <person name="Doolittle W.F."/>
            <person name="Gogarten J.P."/>
            <person name="Noll K.M."/>
        </authorList>
    </citation>
    <scope>NUCLEOTIDE SEQUENCE [LARGE SCALE GENOMIC DNA]</scope>
    <source>
        <strain evidence="3">ATCC 35602 / DSM 5306 / Rt17-B1</strain>
    </source>
</reference>
<dbReference type="EMBL" id="CP000771">
    <property type="protein sequence ID" value="ABS60776.1"/>
    <property type="molecule type" value="Genomic_DNA"/>
</dbReference>
<proteinExistence type="predicted"/>
<organism evidence="2 3">
    <name type="scientific">Fervidobacterium nodosum (strain ATCC 35602 / DSM 5306 / Rt17-B1)</name>
    <dbReference type="NCBI Taxonomy" id="381764"/>
    <lineage>
        <taxon>Bacteria</taxon>
        <taxon>Thermotogati</taxon>
        <taxon>Thermotogota</taxon>
        <taxon>Thermotogae</taxon>
        <taxon>Thermotogales</taxon>
        <taxon>Fervidobacteriaceae</taxon>
        <taxon>Fervidobacterium</taxon>
    </lineage>
</organism>
<gene>
    <name evidence="2" type="ordered locus">Fnod_0926</name>
</gene>
<accession>A7HLJ3</accession>
<dbReference type="PROSITE" id="PS50293">
    <property type="entry name" value="TPR_REGION"/>
    <property type="match status" value="1"/>
</dbReference>
<keyword evidence="3" id="KW-1185">Reference proteome</keyword>
<dbReference type="eggNOG" id="COG0457">
    <property type="taxonomic scope" value="Bacteria"/>
</dbReference>
<dbReference type="PANTHER" id="PTHR44366">
    <property type="entry name" value="UDP-N-ACETYLGLUCOSAMINE--PEPTIDE N-ACETYLGLUCOSAMINYLTRANSFERASE 110 KDA SUBUNIT"/>
    <property type="match status" value="1"/>
</dbReference>
<keyword evidence="1" id="KW-0802">TPR repeat</keyword>
<reference evidence="2 3" key="1">
    <citation type="submission" date="2007-07" db="EMBL/GenBank/DDBJ databases">
        <title>Complete sequence of Fervidobacterium nodosum Rt17-B1.</title>
        <authorList>
            <consortium name="US DOE Joint Genome Institute"/>
            <person name="Copeland A."/>
            <person name="Lucas S."/>
            <person name="Lapidus A."/>
            <person name="Barry K."/>
            <person name="Glavina del Rio T."/>
            <person name="Dalin E."/>
            <person name="Tice H."/>
            <person name="Pitluck S."/>
            <person name="Saunders E."/>
            <person name="Brettin T."/>
            <person name="Bruce D."/>
            <person name="Detter J.C."/>
            <person name="Han C."/>
            <person name="Schmutz J."/>
            <person name="Larimer F."/>
            <person name="Land M."/>
            <person name="Hauser L."/>
            <person name="Kyrpides N."/>
            <person name="Mikhailova N."/>
            <person name="Nelson K."/>
            <person name="Gogarten J.P."/>
            <person name="Noll K."/>
            <person name="Richardson P."/>
        </authorList>
    </citation>
    <scope>NUCLEOTIDE SEQUENCE [LARGE SCALE GENOMIC DNA]</scope>
    <source>
        <strain evidence="3">ATCC 35602 / DSM 5306 / Rt17-B1</strain>
    </source>
</reference>
<evidence type="ECO:0000313" key="3">
    <source>
        <dbReference type="Proteomes" id="UP000002415"/>
    </source>
</evidence>
<protein>
    <submittedName>
        <fullName evidence="2">Tetratricopeptide TPR_2 repeat protein</fullName>
    </submittedName>
</protein>
<feature type="repeat" description="TPR" evidence="1">
    <location>
        <begin position="72"/>
        <end position="105"/>
    </location>
</feature>
<dbReference type="SMART" id="SM00028">
    <property type="entry name" value="TPR"/>
    <property type="match status" value="2"/>
</dbReference>
<dbReference type="Gene3D" id="1.25.40.10">
    <property type="entry name" value="Tetratricopeptide repeat domain"/>
    <property type="match status" value="1"/>
</dbReference>
<dbReference type="GO" id="GO:0006493">
    <property type="term" value="P:protein O-linked glycosylation"/>
    <property type="evidence" value="ECO:0007669"/>
    <property type="project" value="InterPro"/>
</dbReference>
<dbReference type="HOGENOM" id="CLU_139775_0_0_0"/>
<evidence type="ECO:0000256" key="1">
    <source>
        <dbReference type="PROSITE-ProRule" id="PRU00339"/>
    </source>
</evidence>
<dbReference type="AlphaFoldDB" id="A7HLJ3"/>
<dbReference type="InterPro" id="IPR011990">
    <property type="entry name" value="TPR-like_helical_dom_sf"/>
</dbReference>
<dbReference type="STRING" id="381764.Fnod_0926"/>
<dbReference type="InterPro" id="IPR019734">
    <property type="entry name" value="TPR_rpt"/>
</dbReference>
<dbReference type="InterPro" id="IPR037919">
    <property type="entry name" value="OGT"/>
</dbReference>
<feature type="repeat" description="TPR" evidence="1">
    <location>
        <begin position="38"/>
        <end position="71"/>
    </location>
</feature>
<name>A7HLJ3_FERNB</name>
<dbReference type="PROSITE" id="PS50005">
    <property type="entry name" value="TPR"/>
    <property type="match status" value="2"/>
</dbReference>
<evidence type="ECO:0000313" key="2">
    <source>
        <dbReference type="EMBL" id="ABS60776.1"/>
    </source>
</evidence>
<dbReference type="KEGG" id="fno:Fnod_0926"/>